<dbReference type="SUPFAM" id="SSF55931">
    <property type="entry name" value="Glutamine synthetase/guanido kinase"/>
    <property type="match status" value="1"/>
</dbReference>
<protein>
    <recommendedName>
        <fullName evidence="10">Glutamate--cysteine ligase</fullName>
        <ecNumber evidence="10">6.3.2.2</ecNumber>
    </recommendedName>
</protein>
<evidence type="ECO:0000256" key="10">
    <source>
        <dbReference type="PIRNR" id="PIRNR017901"/>
    </source>
</evidence>
<keyword evidence="6 10" id="KW-0547">Nucleotide-binding</keyword>
<name>A0A0K6HV07_9HYPH</name>
<dbReference type="InterPro" id="IPR006336">
    <property type="entry name" value="GCS2"/>
</dbReference>
<dbReference type="Pfam" id="PF04107">
    <property type="entry name" value="GCS2"/>
    <property type="match status" value="1"/>
</dbReference>
<evidence type="ECO:0000256" key="11">
    <source>
        <dbReference type="PIRSR" id="PIRSR017901-50"/>
    </source>
</evidence>
<dbReference type="PANTHER" id="PTHR34378:SF1">
    <property type="entry name" value="GLUTAMATE--CYSTEINE LIGASE, CHLOROPLASTIC"/>
    <property type="match status" value="1"/>
</dbReference>
<dbReference type="NCBIfam" id="TIGR01436">
    <property type="entry name" value="glu_cys_lig_pln"/>
    <property type="match status" value="1"/>
</dbReference>
<dbReference type="EC" id="6.3.2.2" evidence="10"/>
<evidence type="ECO:0000256" key="7">
    <source>
        <dbReference type="ARBA" id="ARBA00022840"/>
    </source>
</evidence>
<dbReference type="InterPro" id="IPR035434">
    <property type="entry name" value="GCL_bact_plant"/>
</dbReference>
<dbReference type="InterPro" id="IPR014746">
    <property type="entry name" value="Gln_synth/guanido_kin_cat_dom"/>
</dbReference>
<comment type="pathway">
    <text evidence="1">Sulfur metabolism; glutathione biosynthesis; glutathione from L-cysteine and L-glutamate: step 1/2.</text>
</comment>
<comment type="similarity">
    <text evidence="10">Belongs to the glutamate--cysteine ligase type 2 family. EgtA subfamily.</text>
</comment>
<keyword evidence="7 10" id="KW-0067">ATP-binding</keyword>
<evidence type="ECO:0000256" key="6">
    <source>
        <dbReference type="ARBA" id="ARBA00022741"/>
    </source>
</evidence>
<dbReference type="EMBL" id="CYHE01000003">
    <property type="protein sequence ID" value="CUA94593.1"/>
    <property type="molecule type" value="Genomic_DNA"/>
</dbReference>
<dbReference type="RefSeq" id="WP_055455044.1">
    <property type="nucleotide sequence ID" value="NZ_CYHE01000003.1"/>
</dbReference>
<evidence type="ECO:0000256" key="8">
    <source>
        <dbReference type="ARBA" id="ARBA00022946"/>
    </source>
</evidence>
<keyword evidence="4 10" id="KW-0436">Ligase</keyword>
<evidence type="ECO:0000313" key="13">
    <source>
        <dbReference type="Proteomes" id="UP000183900"/>
    </source>
</evidence>
<reference evidence="13" key="1">
    <citation type="submission" date="2015-08" db="EMBL/GenBank/DDBJ databases">
        <authorList>
            <person name="Varghese N."/>
        </authorList>
    </citation>
    <scope>NUCLEOTIDE SEQUENCE [LARGE SCALE GENOMIC DNA]</scope>
    <source>
        <strain evidence="13">DSM 23407</strain>
    </source>
</reference>
<sequence length="457" mass="51085">MARDTVDSTPISGVRELAEHLESGCKPEDGFRLGTEHEKFPFYKADFSPVPYEGPRGIEALLTGMETMLGWERISDRDKIIGLADPVAGGAISIEPGGQFELSGAPLDNLHQTCRETHAHLAQLREIAEPLGIGFLGLGFTPDWRRDQIPVMPKSRYAIMTNYMPKVGSLGLDMMYRTCTIQVNLDFSSEADMVKKLRVSLALQPVATAIFGNSPFTEGKVNGFQSFRAEIWKDTDADRTGPMPFAFEDGFGFEAYVNWAIDVPMYFVKRGDTYHDATDTTFRQFMNGALKDRLPDGLPTIGDWNNHLSTLFPDVRLKKYLEMRGADGGPWRKICALPALWVGLLYDKGILEDAWQMVKDWTAEERLALRNGVPIHGLQTPFRKGKVLDLARQMTALSLEGLKRRARLNDGGQDERVHLATVEETLALGISPADQMLAKFHGEWQGDVTRAYADYAY</sequence>
<feature type="disulfide bond" evidence="11">
    <location>
        <begin position="114"/>
        <end position="335"/>
    </location>
</feature>
<dbReference type="GO" id="GO:0004357">
    <property type="term" value="F:glutamate-cysteine ligase activity"/>
    <property type="evidence" value="ECO:0007669"/>
    <property type="project" value="UniProtKB-UniRule"/>
</dbReference>
<dbReference type="PIRSF" id="PIRSF017901">
    <property type="entry name" value="GCL"/>
    <property type="match status" value="1"/>
</dbReference>
<comment type="function">
    <text evidence="10">Catalyzes the synthesis of gamma-glutamylcysteine (gamma-GC).</text>
</comment>
<keyword evidence="13" id="KW-1185">Reference proteome</keyword>
<accession>A0A0K6HV07</accession>
<evidence type="ECO:0000256" key="4">
    <source>
        <dbReference type="ARBA" id="ARBA00022598"/>
    </source>
</evidence>
<evidence type="ECO:0000256" key="2">
    <source>
        <dbReference type="ARBA" id="ARBA00010253"/>
    </source>
</evidence>
<evidence type="ECO:0000256" key="1">
    <source>
        <dbReference type="ARBA" id="ARBA00005006"/>
    </source>
</evidence>
<dbReference type="Gene3D" id="3.30.590.20">
    <property type="match status" value="1"/>
</dbReference>
<keyword evidence="5" id="KW-0317">Glutathione biosynthesis</keyword>
<evidence type="ECO:0000256" key="3">
    <source>
        <dbReference type="ARBA" id="ARBA00011153"/>
    </source>
</evidence>
<organism evidence="12 13">
    <name type="scientific">Pannonibacter indicus</name>
    <dbReference type="NCBI Taxonomy" id="466044"/>
    <lineage>
        <taxon>Bacteria</taxon>
        <taxon>Pseudomonadati</taxon>
        <taxon>Pseudomonadota</taxon>
        <taxon>Alphaproteobacteria</taxon>
        <taxon>Hyphomicrobiales</taxon>
        <taxon>Stappiaceae</taxon>
        <taxon>Pannonibacter</taxon>
    </lineage>
</organism>
<dbReference type="AlphaFoldDB" id="A0A0K6HV07"/>
<proteinExistence type="inferred from homology"/>
<evidence type="ECO:0000256" key="9">
    <source>
        <dbReference type="ARBA" id="ARBA00023157"/>
    </source>
</evidence>
<dbReference type="OrthoDB" id="9780152at2"/>
<dbReference type="Proteomes" id="UP000183900">
    <property type="component" value="Unassembled WGS sequence"/>
</dbReference>
<evidence type="ECO:0000313" key="12">
    <source>
        <dbReference type="EMBL" id="CUA94593.1"/>
    </source>
</evidence>
<evidence type="ECO:0000256" key="5">
    <source>
        <dbReference type="ARBA" id="ARBA00022684"/>
    </source>
</evidence>
<dbReference type="GO" id="GO:0005524">
    <property type="term" value="F:ATP binding"/>
    <property type="evidence" value="ECO:0007669"/>
    <property type="project" value="UniProtKB-UniRule"/>
</dbReference>
<dbReference type="InterPro" id="IPR011556">
    <property type="entry name" value="Glut_cys_lig_pln_type"/>
</dbReference>
<dbReference type="PANTHER" id="PTHR34378">
    <property type="entry name" value="GLUTAMATE--CYSTEINE LIGASE, CHLOROPLASTIC"/>
    <property type="match status" value="1"/>
</dbReference>
<keyword evidence="8" id="KW-0809">Transit peptide</keyword>
<gene>
    <name evidence="12" type="ORF">Ga0061067_103235</name>
</gene>
<dbReference type="GO" id="GO:0006750">
    <property type="term" value="P:glutathione biosynthetic process"/>
    <property type="evidence" value="ECO:0007669"/>
    <property type="project" value="UniProtKB-UniRule"/>
</dbReference>
<comment type="catalytic activity">
    <reaction evidence="10">
        <text>L-cysteine + L-glutamate + ATP = gamma-L-glutamyl-L-cysteine + ADP + phosphate + H(+)</text>
        <dbReference type="Rhea" id="RHEA:13285"/>
        <dbReference type="ChEBI" id="CHEBI:15378"/>
        <dbReference type="ChEBI" id="CHEBI:29985"/>
        <dbReference type="ChEBI" id="CHEBI:30616"/>
        <dbReference type="ChEBI" id="CHEBI:35235"/>
        <dbReference type="ChEBI" id="CHEBI:43474"/>
        <dbReference type="ChEBI" id="CHEBI:58173"/>
        <dbReference type="ChEBI" id="CHEBI:456216"/>
        <dbReference type="EC" id="6.3.2.2"/>
    </reaction>
</comment>
<keyword evidence="9 11" id="KW-1015">Disulfide bond</keyword>
<comment type="similarity">
    <text evidence="2">Belongs to the carboxylate-amine ligase family. Glutamate--cysteine ligase type 2 subfamily.</text>
</comment>
<comment type="subunit">
    <text evidence="3">Homodimer or monomer when oxidized or reduced, respectively.</text>
</comment>